<dbReference type="EMBL" id="BAABGX010000002">
    <property type="protein sequence ID" value="GAA4302683.1"/>
    <property type="molecule type" value="Genomic_DNA"/>
</dbReference>
<proteinExistence type="predicted"/>
<name>A0ABP8FG93_9BACT</name>
<gene>
    <name evidence="1" type="ORF">GCM10023183_14530</name>
</gene>
<comment type="caution">
    <text evidence="1">The sequence shown here is derived from an EMBL/GenBank/DDBJ whole genome shotgun (WGS) entry which is preliminary data.</text>
</comment>
<evidence type="ECO:0000313" key="1">
    <source>
        <dbReference type="EMBL" id="GAA4302683.1"/>
    </source>
</evidence>
<accession>A0ABP8FG93</accession>
<evidence type="ECO:0000313" key="2">
    <source>
        <dbReference type="Proteomes" id="UP001501844"/>
    </source>
</evidence>
<protein>
    <submittedName>
        <fullName evidence="1">Uncharacterized protein</fullName>
    </submittedName>
</protein>
<reference evidence="2" key="1">
    <citation type="journal article" date="2019" name="Int. J. Syst. Evol. Microbiol.">
        <title>The Global Catalogue of Microorganisms (GCM) 10K type strain sequencing project: providing services to taxonomists for standard genome sequencing and annotation.</title>
        <authorList>
            <consortium name="The Broad Institute Genomics Platform"/>
            <consortium name="The Broad Institute Genome Sequencing Center for Infectious Disease"/>
            <person name="Wu L."/>
            <person name="Ma J."/>
        </authorList>
    </citation>
    <scope>NUCLEOTIDE SEQUENCE [LARGE SCALE GENOMIC DNA]</scope>
    <source>
        <strain evidence="2">JCM 17917</strain>
    </source>
</reference>
<sequence length="69" mass="7582">MEAEGAVLNTAKSAREITLAKIDKPEFTTTTLKAEIRQAKAVISQFLLSISLLSFWKVSKAIKSTVNSR</sequence>
<keyword evidence="2" id="KW-1185">Reference proteome</keyword>
<dbReference type="Proteomes" id="UP001501844">
    <property type="component" value="Unassembled WGS sequence"/>
</dbReference>
<organism evidence="1 2">
    <name type="scientific">Nibribacter koreensis</name>
    <dbReference type="NCBI Taxonomy" id="1084519"/>
    <lineage>
        <taxon>Bacteria</taxon>
        <taxon>Pseudomonadati</taxon>
        <taxon>Bacteroidota</taxon>
        <taxon>Cytophagia</taxon>
        <taxon>Cytophagales</taxon>
        <taxon>Hymenobacteraceae</taxon>
        <taxon>Nibribacter</taxon>
    </lineage>
</organism>